<reference evidence="1 2" key="1">
    <citation type="journal article" date="2009" name="Nat. Genet.">
        <title>The genome of the cucumber, Cucumis sativus L.</title>
        <authorList>
            <person name="Huang S."/>
            <person name="Li R."/>
            <person name="Zhang Z."/>
            <person name="Li L."/>
            <person name="Gu X."/>
            <person name="Fan W."/>
            <person name="Lucas W.J."/>
            <person name="Wang X."/>
            <person name="Xie B."/>
            <person name="Ni P."/>
            <person name="Ren Y."/>
            <person name="Zhu H."/>
            <person name="Li J."/>
            <person name="Lin K."/>
            <person name="Jin W."/>
            <person name="Fei Z."/>
            <person name="Li G."/>
            <person name="Staub J."/>
            <person name="Kilian A."/>
            <person name="van der Vossen E.A."/>
            <person name="Wu Y."/>
            <person name="Guo J."/>
            <person name="He J."/>
            <person name="Jia Z."/>
            <person name="Ren Y."/>
            <person name="Tian G."/>
            <person name="Lu Y."/>
            <person name="Ruan J."/>
            <person name="Qian W."/>
            <person name="Wang M."/>
            <person name="Huang Q."/>
            <person name="Li B."/>
            <person name="Xuan Z."/>
            <person name="Cao J."/>
            <person name="Asan"/>
            <person name="Wu Z."/>
            <person name="Zhang J."/>
            <person name="Cai Q."/>
            <person name="Bai Y."/>
            <person name="Zhao B."/>
            <person name="Han Y."/>
            <person name="Li Y."/>
            <person name="Li X."/>
            <person name="Wang S."/>
            <person name="Shi Q."/>
            <person name="Liu S."/>
            <person name="Cho W.K."/>
            <person name="Kim J.Y."/>
            <person name="Xu Y."/>
            <person name="Heller-Uszynska K."/>
            <person name="Miao H."/>
            <person name="Cheng Z."/>
            <person name="Zhang S."/>
            <person name="Wu J."/>
            <person name="Yang Y."/>
            <person name="Kang H."/>
            <person name="Li M."/>
            <person name="Liang H."/>
            <person name="Ren X."/>
            <person name="Shi Z."/>
            <person name="Wen M."/>
            <person name="Jian M."/>
            <person name="Yang H."/>
            <person name="Zhang G."/>
            <person name="Yang Z."/>
            <person name="Chen R."/>
            <person name="Liu S."/>
            <person name="Li J."/>
            <person name="Ma L."/>
            <person name="Liu H."/>
            <person name="Zhou Y."/>
            <person name="Zhao J."/>
            <person name="Fang X."/>
            <person name="Li G."/>
            <person name="Fang L."/>
            <person name="Li Y."/>
            <person name="Liu D."/>
            <person name="Zheng H."/>
            <person name="Zhang Y."/>
            <person name="Qin N."/>
            <person name="Li Z."/>
            <person name="Yang G."/>
            <person name="Yang S."/>
            <person name="Bolund L."/>
            <person name="Kristiansen K."/>
            <person name="Zheng H."/>
            <person name="Li S."/>
            <person name="Zhang X."/>
            <person name="Yang H."/>
            <person name="Wang J."/>
            <person name="Sun R."/>
            <person name="Zhang B."/>
            <person name="Jiang S."/>
            <person name="Wang J."/>
            <person name="Du Y."/>
            <person name="Li S."/>
        </authorList>
    </citation>
    <scope>NUCLEOTIDE SEQUENCE [LARGE SCALE GENOMIC DNA]</scope>
    <source>
        <strain evidence="2">cv. 9930</strain>
    </source>
</reference>
<proteinExistence type="predicted"/>
<reference evidence="1 2" key="4">
    <citation type="journal article" date="2011" name="BMC Genomics">
        <title>RNA-Seq improves annotation of protein-coding genes in the cucumber genome.</title>
        <authorList>
            <person name="Li Z."/>
            <person name="Zhang Z."/>
            <person name="Yan P."/>
            <person name="Huang S."/>
            <person name="Fei Z."/>
            <person name="Lin K."/>
        </authorList>
    </citation>
    <scope>NUCLEOTIDE SEQUENCE [LARGE SCALE GENOMIC DNA]</scope>
    <source>
        <strain evidence="2">cv. 9930</strain>
    </source>
</reference>
<dbReference type="Gramene" id="KGN50760">
    <property type="protein sequence ID" value="KGN50760"/>
    <property type="gene ID" value="Csa_5G234140"/>
</dbReference>
<sequence>MGSQTVRPKVTLELLALKRFSSFKAPTLEFDLGEHSGWKLEHSPIFWGCLIVCLFPFSKQRFLWFLFIECFLSRQHSPLAVSLTRPYFLHIVMECSIQIGTPIRIGA</sequence>
<keyword evidence="2" id="KW-1185">Reference proteome</keyword>
<gene>
    <name evidence="1" type="ORF">Csa_5G234140</name>
</gene>
<reference evidence="1 2" key="3">
    <citation type="journal article" date="2010" name="BMC Genomics">
        <title>Transcriptome sequencing and comparative analysis of cucumber flowers with different sex types.</title>
        <authorList>
            <person name="Guo S."/>
            <person name="Zheng Y."/>
            <person name="Joung J.G."/>
            <person name="Liu S."/>
            <person name="Zhang Z."/>
            <person name="Crasta O.R."/>
            <person name="Sobral B.W."/>
            <person name="Xu Y."/>
            <person name="Huang S."/>
            <person name="Fei Z."/>
        </authorList>
    </citation>
    <scope>NUCLEOTIDE SEQUENCE [LARGE SCALE GENOMIC DNA]</scope>
    <source>
        <strain evidence="2">cv. 9930</strain>
    </source>
</reference>
<dbReference type="EMBL" id="CM002926">
    <property type="protein sequence ID" value="KGN50760.1"/>
    <property type="molecule type" value="Genomic_DNA"/>
</dbReference>
<evidence type="ECO:0000313" key="2">
    <source>
        <dbReference type="Proteomes" id="UP000029981"/>
    </source>
</evidence>
<dbReference type="Proteomes" id="UP000029981">
    <property type="component" value="Chromosome 5"/>
</dbReference>
<accession>A0A0A0KM74</accession>
<name>A0A0A0KM74_CUCSA</name>
<evidence type="ECO:0000313" key="1">
    <source>
        <dbReference type="EMBL" id="KGN50760.1"/>
    </source>
</evidence>
<protein>
    <submittedName>
        <fullName evidence="1">Uncharacterized protein</fullName>
    </submittedName>
</protein>
<organism evidence="1 2">
    <name type="scientific">Cucumis sativus</name>
    <name type="common">Cucumber</name>
    <dbReference type="NCBI Taxonomy" id="3659"/>
    <lineage>
        <taxon>Eukaryota</taxon>
        <taxon>Viridiplantae</taxon>
        <taxon>Streptophyta</taxon>
        <taxon>Embryophyta</taxon>
        <taxon>Tracheophyta</taxon>
        <taxon>Spermatophyta</taxon>
        <taxon>Magnoliopsida</taxon>
        <taxon>eudicotyledons</taxon>
        <taxon>Gunneridae</taxon>
        <taxon>Pentapetalae</taxon>
        <taxon>rosids</taxon>
        <taxon>fabids</taxon>
        <taxon>Cucurbitales</taxon>
        <taxon>Cucurbitaceae</taxon>
        <taxon>Benincaseae</taxon>
        <taxon>Cucumis</taxon>
    </lineage>
</organism>
<reference evidence="1 2" key="2">
    <citation type="journal article" date="2009" name="PLoS ONE">
        <title>An integrated genetic and cytogenetic map of the cucumber genome.</title>
        <authorList>
            <person name="Ren Y."/>
            <person name="Zhang Z."/>
            <person name="Liu J."/>
            <person name="Staub J.E."/>
            <person name="Han Y."/>
            <person name="Cheng Z."/>
            <person name="Li X."/>
            <person name="Lu J."/>
            <person name="Miao H."/>
            <person name="Kang H."/>
            <person name="Xie B."/>
            <person name="Gu X."/>
            <person name="Wang X."/>
            <person name="Du Y."/>
            <person name="Jin W."/>
            <person name="Huang S."/>
        </authorList>
    </citation>
    <scope>NUCLEOTIDE SEQUENCE [LARGE SCALE GENOMIC DNA]</scope>
    <source>
        <strain evidence="2">cv. 9930</strain>
    </source>
</reference>
<dbReference type="AlphaFoldDB" id="A0A0A0KM74"/>